<organism evidence="2">
    <name type="scientific">Granulicella tundricola (strain ATCC BAA-1859 / DSM 23138 / MP5ACTX9)</name>
    <dbReference type="NCBI Taxonomy" id="1198114"/>
    <lineage>
        <taxon>Bacteria</taxon>
        <taxon>Pseudomonadati</taxon>
        <taxon>Acidobacteriota</taxon>
        <taxon>Terriglobia</taxon>
        <taxon>Terriglobales</taxon>
        <taxon>Acidobacteriaceae</taxon>
        <taxon>Granulicella</taxon>
    </lineage>
</organism>
<proteinExistence type="predicted"/>
<name>E8X0G8_GRATM</name>
<dbReference type="PaxDb" id="1198114-AciX9_0763"/>
<dbReference type="HOGENOM" id="CLU_2843701_0_0_0"/>
<dbReference type="KEGG" id="acm:AciX9_0763"/>
<keyword evidence="2" id="KW-1185">Reference proteome</keyword>
<accession>E8X0G8</accession>
<evidence type="ECO:0000313" key="1">
    <source>
        <dbReference type="EMBL" id="ADW67832.1"/>
    </source>
</evidence>
<sequence>MAAMADLLDAPRVVVAERTHDGIYLEFEDGKCAVYPAFFLYASYDMARVLSEADLATSPKVRTNA</sequence>
<dbReference type="EMBL" id="CP002480">
    <property type="protein sequence ID" value="ADW67832.1"/>
    <property type="molecule type" value="Genomic_DNA"/>
</dbReference>
<protein>
    <submittedName>
        <fullName evidence="1">Uncharacterized protein</fullName>
    </submittedName>
</protein>
<evidence type="ECO:0000313" key="2">
    <source>
        <dbReference type="Proteomes" id="UP000000343"/>
    </source>
</evidence>
<gene>
    <name evidence="1" type="ordered locus">AciX9_0763</name>
</gene>
<dbReference type="AlphaFoldDB" id="E8X0G8"/>
<dbReference type="Proteomes" id="UP000000343">
    <property type="component" value="Chromosome"/>
</dbReference>
<reference evidence="2" key="1">
    <citation type="submission" date="2011-01" db="EMBL/GenBank/DDBJ databases">
        <title>Complete sequence of chromosome of Acidobacterium sp. MP5ACTX9.</title>
        <authorList>
            <consortium name="US DOE Joint Genome Institute"/>
            <person name="Lucas S."/>
            <person name="Copeland A."/>
            <person name="Lapidus A."/>
            <person name="Cheng J.-F."/>
            <person name="Goodwin L."/>
            <person name="Pitluck S."/>
            <person name="Teshima H."/>
            <person name="Detter J.C."/>
            <person name="Han C."/>
            <person name="Tapia R."/>
            <person name="Land M."/>
            <person name="Hauser L."/>
            <person name="Kyrpides N."/>
            <person name="Ivanova N."/>
            <person name="Ovchinnikova G."/>
            <person name="Pagani I."/>
            <person name="Rawat S.R."/>
            <person name="Mannisto M."/>
            <person name="Haggblom M.M."/>
            <person name="Woyke T."/>
        </authorList>
    </citation>
    <scope>NUCLEOTIDE SEQUENCE [LARGE SCALE GENOMIC DNA]</scope>
    <source>
        <strain evidence="2">MP5ACTX9</strain>
    </source>
</reference>
<dbReference type="STRING" id="1198114.AciX9_0763"/>